<name>A0A158EYW2_CABCO</name>
<organism evidence="2 3">
    <name type="scientific">Caballeronia cordobensis</name>
    <name type="common">Burkholderia cordobensis</name>
    <dbReference type="NCBI Taxonomy" id="1353886"/>
    <lineage>
        <taxon>Bacteria</taxon>
        <taxon>Pseudomonadati</taxon>
        <taxon>Pseudomonadota</taxon>
        <taxon>Betaproteobacteria</taxon>
        <taxon>Burkholderiales</taxon>
        <taxon>Burkholderiaceae</taxon>
        <taxon>Caballeronia</taxon>
    </lineage>
</organism>
<keyword evidence="1" id="KW-0732">Signal</keyword>
<dbReference type="AlphaFoldDB" id="A0A158EYW2"/>
<accession>A0A158EYW2</accession>
<dbReference type="RefSeq" id="WP_053567325.1">
    <property type="nucleotide sequence ID" value="NZ_FCNY02000001.1"/>
</dbReference>
<evidence type="ECO:0000313" key="3">
    <source>
        <dbReference type="Proteomes" id="UP000054740"/>
    </source>
</evidence>
<feature type="signal peptide" evidence="1">
    <location>
        <begin position="1"/>
        <end position="24"/>
    </location>
</feature>
<protein>
    <submittedName>
        <fullName evidence="2">Uncharacterized protein</fullName>
    </submittedName>
</protein>
<keyword evidence="3" id="KW-1185">Reference proteome</keyword>
<proteinExistence type="predicted"/>
<feature type="chain" id="PRO_5011108988" evidence="1">
    <location>
        <begin position="25"/>
        <end position="96"/>
    </location>
</feature>
<gene>
    <name evidence="2" type="ORF">AWB70_00375</name>
</gene>
<sequence length="96" mass="10475">MKRIVTHMLVATGLAIGAVGAAQAHSDLHIGVNLGAPAYVAPAPVYVRPAAPVYRGAPYYRHEAPRWHGRYGHDKGRWNRAGWNHGGYGNNWAHRG</sequence>
<evidence type="ECO:0000256" key="1">
    <source>
        <dbReference type="SAM" id="SignalP"/>
    </source>
</evidence>
<reference evidence="3" key="1">
    <citation type="submission" date="2016-01" db="EMBL/GenBank/DDBJ databases">
        <authorList>
            <person name="Peeters C."/>
        </authorList>
    </citation>
    <scope>NUCLEOTIDE SEQUENCE [LARGE SCALE GENOMIC DNA]</scope>
</reference>
<evidence type="ECO:0000313" key="2">
    <source>
        <dbReference type="EMBL" id="SAL12754.1"/>
    </source>
</evidence>
<dbReference type="EMBL" id="FCNY02000001">
    <property type="protein sequence ID" value="SAL12754.1"/>
    <property type="molecule type" value="Genomic_DNA"/>
</dbReference>
<dbReference type="Proteomes" id="UP000054740">
    <property type="component" value="Unassembled WGS sequence"/>
</dbReference>